<reference evidence="2" key="1">
    <citation type="submission" date="2021-03" db="EMBL/GenBank/DDBJ databases">
        <authorList>
            <person name="Sun Q."/>
        </authorList>
    </citation>
    <scope>NUCLEOTIDE SEQUENCE</scope>
    <source>
        <strain evidence="2">CCM 8862</strain>
    </source>
</reference>
<feature type="chain" id="PRO_5038338108" description="Secreted protein" evidence="1">
    <location>
        <begin position="26"/>
        <end position="240"/>
    </location>
</feature>
<keyword evidence="1" id="KW-0732">Signal</keyword>
<sequence length="240" mass="24203">MFVRHRLVFSAIAAALSVLAGAATAAAAPPPLGQLPSPAAISSPLTGGPLVDPLGRPTPQVIEAMRVASRAPALSDRVSGMLEAAAGFFEGSGTPGVPLPDNAPRFAQFGWPSVADNCIGGSLRSVGTAIAVPGPADLPLPGVPAGHTAFVFTALGTGTATATQPEPMEVTWVNLASFRSGTTRLTYNSINPDGPATLNGLADTGSGPVVALLQGAVTTTSDQSQFTCRFLPTVGFFTVR</sequence>
<evidence type="ECO:0008006" key="4">
    <source>
        <dbReference type="Google" id="ProtNLM"/>
    </source>
</evidence>
<keyword evidence="3" id="KW-1185">Reference proteome</keyword>
<comment type="caution">
    <text evidence="2">The sequence shown here is derived from an EMBL/GenBank/DDBJ whole genome shotgun (WGS) entry which is preliminary data.</text>
</comment>
<organism evidence="2 3">
    <name type="scientific">Corynebacterium mendelii</name>
    <dbReference type="NCBI Taxonomy" id="2765362"/>
    <lineage>
        <taxon>Bacteria</taxon>
        <taxon>Bacillati</taxon>
        <taxon>Actinomycetota</taxon>
        <taxon>Actinomycetes</taxon>
        <taxon>Mycobacteriales</taxon>
        <taxon>Corynebacteriaceae</taxon>
        <taxon>Corynebacterium</taxon>
    </lineage>
</organism>
<accession>A0A939E1R0</accession>
<dbReference type="AlphaFoldDB" id="A0A939E1R0"/>
<protein>
    <recommendedName>
        <fullName evidence="4">Secreted protein</fullName>
    </recommendedName>
</protein>
<feature type="signal peptide" evidence="1">
    <location>
        <begin position="1"/>
        <end position="25"/>
    </location>
</feature>
<gene>
    <name evidence="2" type="ORF">JZY06_09465</name>
</gene>
<name>A0A939E1R0_9CORY</name>
<evidence type="ECO:0000313" key="3">
    <source>
        <dbReference type="Proteomes" id="UP000664332"/>
    </source>
</evidence>
<evidence type="ECO:0000256" key="1">
    <source>
        <dbReference type="SAM" id="SignalP"/>
    </source>
</evidence>
<dbReference type="Proteomes" id="UP000664332">
    <property type="component" value="Unassembled WGS sequence"/>
</dbReference>
<proteinExistence type="predicted"/>
<dbReference type="EMBL" id="JAFLEQ010000016">
    <property type="protein sequence ID" value="MBN9644834.1"/>
    <property type="molecule type" value="Genomic_DNA"/>
</dbReference>
<evidence type="ECO:0000313" key="2">
    <source>
        <dbReference type="EMBL" id="MBN9644834.1"/>
    </source>
</evidence>